<comment type="similarity">
    <text evidence="2">Belongs to the GSP K family.</text>
</comment>
<proteinExistence type="inferred from homology"/>
<gene>
    <name evidence="11" type="ORF">SAE02_34660</name>
</gene>
<protein>
    <recommendedName>
        <fullName evidence="10">T2SS protein K first SAM-like domain-containing protein</fullName>
    </recommendedName>
</protein>
<dbReference type="AlphaFoldDB" id="A0A512DS54"/>
<evidence type="ECO:0000256" key="7">
    <source>
        <dbReference type="ARBA" id="ARBA00022927"/>
    </source>
</evidence>
<evidence type="ECO:0000256" key="8">
    <source>
        <dbReference type="ARBA" id="ARBA00022989"/>
    </source>
</evidence>
<dbReference type="GO" id="GO:0009306">
    <property type="term" value="P:protein secretion"/>
    <property type="evidence" value="ECO:0007669"/>
    <property type="project" value="InterPro"/>
</dbReference>
<dbReference type="GO" id="GO:0005886">
    <property type="term" value="C:plasma membrane"/>
    <property type="evidence" value="ECO:0007669"/>
    <property type="project" value="UniProtKB-SubCell"/>
</dbReference>
<comment type="caution">
    <text evidence="11">The sequence shown here is derived from an EMBL/GenBank/DDBJ whole genome shotgun (WGS) entry which is preliminary data.</text>
</comment>
<reference evidence="11 12" key="1">
    <citation type="submission" date="2019-07" db="EMBL/GenBank/DDBJ databases">
        <title>Whole genome shotgun sequence of Skermanella aerolata NBRC 106429.</title>
        <authorList>
            <person name="Hosoyama A."/>
            <person name="Uohara A."/>
            <person name="Ohji S."/>
            <person name="Ichikawa N."/>
        </authorList>
    </citation>
    <scope>NUCLEOTIDE SEQUENCE [LARGE SCALE GENOMIC DNA]</scope>
    <source>
        <strain evidence="11 12">NBRC 106429</strain>
    </source>
</reference>
<comment type="subcellular location">
    <subcellularLocation>
        <location evidence="1">Cell inner membrane</location>
    </subcellularLocation>
</comment>
<evidence type="ECO:0000313" key="11">
    <source>
        <dbReference type="EMBL" id="GEO39318.1"/>
    </source>
</evidence>
<evidence type="ECO:0000256" key="6">
    <source>
        <dbReference type="ARBA" id="ARBA00022692"/>
    </source>
</evidence>
<keyword evidence="6" id="KW-0812">Transmembrane</keyword>
<dbReference type="Proteomes" id="UP000321523">
    <property type="component" value="Unassembled WGS sequence"/>
</dbReference>
<evidence type="ECO:0000256" key="5">
    <source>
        <dbReference type="ARBA" id="ARBA00022519"/>
    </source>
</evidence>
<sequence length="276" mass="29203">MRRRGFALIAVFWIIMVVGLFAAIVVSRTGFDLDRSGWAVGMGKARAAADGAVEEAAFQLVGRINAGTPVLNLLDLADFEVRIDDVPVRVTVADEDGKIDLNGAQPELLAVLLQAVMRDNKGLASEDAAVLADRIADFRDIDNLRRLQGAEDPEYLAAGVAAGGKDAAFDSIGELGQVLGMTPALVEALTPYVTIYNGRSQFDPESGPLSLKALSLGLEGAGLAIAVAPSRHRVFTVAAVAELPNGVLFERRAALRITGDARQPVTWIGWRPGGAM</sequence>
<evidence type="ECO:0000256" key="1">
    <source>
        <dbReference type="ARBA" id="ARBA00004533"/>
    </source>
</evidence>
<feature type="domain" description="T2SS protein K first SAM-like" evidence="10">
    <location>
        <begin position="108"/>
        <end position="196"/>
    </location>
</feature>
<dbReference type="InterPro" id="IPR038072">
    <property type="entry name" value="GspK_central_sf"/>
</dbReference>
<dbReference type="PANTHER" id="PTHR38831:SF1">
    <property type="entry name" value="TYPE II SECRETION SYSTEM PROTEIN K-RELATED"/>
    <property type="match status" value="1"/>
</dbReference>
<evidence type="ECO:0000256" key="9">
    <source>
        <dbReference type="ARBA" id="ARBA00023136"/>
    </source>
</evidence>
<dbReference type="EMBL" id="BJYZ01000015">
    <property type="protein sequence ID" value="GEO39318.1"/>
    <property type="molecule type" value="Genomic_DNA"/>
</dbReference>
<dbReference type="Pfam" id="PF21687">
    <property type="entry name" value="T2SSK_1st"/>
    <property type="match status" value="1"/>
</dbReference>
<keyword evidence="12" id="KW-1185">Reference proteome</keyword>
<keyword evidence="4" id="KW-1003">Cell membrane</keyword>
<evidence type="ECO:0000256" key="3">
    <source>
        <dbReference type="ARBA" id="ARBA00022448"/>
    </source>
</evidence>
<keyword evidence="8" id="KW-1133">Transmembrane helix</keyword>
<dbReference type="SUPFAM" id="SSF158544">
    <property type="entry name" value="GspK insert domain-like"/>
    <property type="match status" value="1"/>
</dbReference>
<evidence type="ECO:0000256" key="2">
    <source>
        <dbReference type="ARBA" id="ARBA00007246"/>
    </source>
</evidence>
<dbReference type="Gene3D" id="1.10.40.60">
    <property type="entry name" value="EpsJ-like"/>
    <property type="match status" value="1"/>
</dbReference>
<dbReference type="InterPro" id="IPR005628">
    <property type="entry name" value="GspK"/>
</dbReference>
<dbReference type="InterPro" id="IPR049031">
    <property type="entry name" value="T2SSK_SAM-like_1st"/>
</dbReference>
<keyword evidence="3" id="KW-0813">Transport</keyword>
<dbReference type="PANTHER" id="PTHR38831">
    <property type="entry name" value="TYPE II SECRETION SYSTEM PROTEIN K"/>
    <property type="match status" value="1"/>
</dbReference>
<evidence type="ECO:0000259" key="10">
    <source>
        <dbReference type="Pfam" id="PF21687"/>
    </source>
</evidence>
<keyword evidence="7" id="KW-0653">Protein transport</keyword>
<name>A0A512DS54_9PROT</name>
<accession>A0A512DS54</accession>
<evidence type="ECO:0000313" key="12">
    <source>
        <dbReference type="Proteomes" id="UP000321523"/>
    </source>
</evidence>
<keyword evidence="9" id="KW-0472">Membrane</keyword>
<evidence type="ECO:0000256" key="4">
    <source>
        <dbReference type="ARBA" id="ARBA00022475"/>
    </source>
</evidence>
<organism evidence="11 12">
    <name type="scientific">Skermanella aerolata</name>
    <dbReference type="NCBI Taxonomy" id="393310"/>
    <lineage>
        <taxon>Bacteria</taxon>
        <taxon>Pseudomonadati</taxon>
        <taxon>Pseudomonadota</taxon>
        <taxon>Alphaproteobacteria</taxon>
        <taxon>Rhodospirillales</taxon>
        <taxon>Azospirillaceae</taxon>
        <taxon>Skermanella</taxon>
    </lineage>
</organism>
<keyword evidence="5" id="KW-0997">Cell inner membrane</keyword>